<gene>
    <name evidence="2" type="ORF">EZS27_025123</name>
</gene>
<organism evidence="2">
    <name type="scientific">termite gut metagenome</name>
    <dbReference type="NCBI Taxonomy" id="433724"/>
    <lineage>
        <taxon>unclassified sequences</taxon>
        <taxon>metagenomes</taxon>
        <taxon>organismal metagenomes</taxon>
    </lineage>
</organism>
<evidence type="ECO:0000313" key="2">
    <source>
        <dbReference type="EMBL" id="KAA6325693.1"/>
    </source>
</evidence>
<protein>
    <submittedName>
        <fullName evidence="2">TonB-dependent receptor SusC</fullName>
    </submittedName>
</protein>
<reference evidence="2" key="1">
    <citation type="submission" date="2019-03" db="EMBL/GenBank/DDBJ databases">
        <title>Single cell metagenomics reveals metabolic interactions within the superorganism composed of flagellate Streblomastix strix and complex community of Bacteroidetes bacteria on its surface.</title>
        <authorList>
            <person name="Treitli S.C."/>
            <person name="Kolisko M."/>
            <person name="Husnik F."/>
            <person name="Keeling P."/>
            <person name="Hampl V."/>
        </authorList>
    </citation>
    <scope>NUCLEOTIDE SEQUENCE</scope>
    <source>
        <strain evidence="2">STM</strain>
    </source>
</reference>
<dbReference type="InterPro" id="IPR012910">
    <property type="entry name" value="Plug_dom"/>
</dbReference>
<dbReference type="InterPro" id="IPR037066">
    <property type="entry name" value="Plug_dom_sf"/>
</dbReference>
<dbReference type="InterPro" id="IPR039426">
    <property type="entry name" value="TonB-dep_rcpt-like"/>
</dbReference>
<dbReference type="Gene3D" id="2.170.130.10">
    <property type="entry name" value="TonB-dependent receptor, plug domain"/>
    <property type="match status" value="1"/>
</dbReference>
<name>A0A5J4QZ39_9ZZZZ</name>
<dbReference type="InterPro" id="IPR023997">
    <property type="entry name" value="TonB-dep_OMP_SusC/RagA_CS"/>
</dbReference>
<dbReference type="NCBIfam" id="TIGR04057">
    <property type="entry name" value="SusC_RagA_signa"/>
    <property type="match status" value="1"/>
</dbReference>
<sequence>MKQPFMEKLKIKHWSMILCCLMLFNLTVLAQDAKTISGVVNDATGETLVGVAVVNKTMGEGTSTSINGSFSIKAGTNDLIQFSYMGYATLDYVVNQQTNIRIIMKEDAQNLDEVLVVGYSAVKKSSITGAIVPVNMGDMEKRHVATISQALQGQVAGIQITQSTGAPGDDISMLIRGVGTIGSNDPLYIIDGIPSRNMSFLNPNDIASISVLKDASSAAIYGSRASAGVVLITTKEGETGKGKLEVNYYYGLHNAVNLPKMLNANQYMDVVEKSWNNAGRDGTNPYTADKSRTDLANTNWLDELFTTGYSQAIQATASGSSPQGLNYFLSAGYISQNGIVVYDNDKYERFTLRTNLNTKVLNRLTVGTNLQLTYSIQDKFNSQGDEPGIIRHALLRPPVLSVYKDPSDPTYRANDPFTDLPFYKHNNRDGGWESSKYEWTSNPIALAYFIDDKRSKYSTFGNIYGEYEFLSDRSLKFKSNLGIDLNFYHNKAFNINFGDDDGGGLAIDKGTGGKNRPTSLNEERSQALTVTWNNTLSYVKTLGDHSINAVAGSEFITNYESGIGASRQRFDYTTDTYRYLDLGNSSIAGSLWNSGLASEWALMSLFASATYVYQNKYM</sequence>
<dbReference type="Pfam" id="PF07715">
    <property type="entry name" value="Plug"/>
    <property type="match status" value="1"/>
</dbReference>
<evidence type="ECO:0000259" key="1">
    <source>
        <dbReference type="Pfam" id="PF07715"/>
    </source>
</evidence>
<dbReference type="NCBIfam" id="TIGR04056">
    <property type="entry name" value="OMP_RagA_SusC"/>
    <property type="match status" value="1"/>
</dbReference>
<dbReference type="SUPFAM" id="SSF56935">
    <property type="entry name" value="Porins"/>
    <property type="match status" value="1"/>
</dbReference>
<dbReference type="SUPFAM" id="SSF49464">
    <property type="entry name" value="Carboxypeptidase regulatory domain-like"/>
    <property type="match status" value="1"/>
</dbReference>
<dbReference type="InterPro" id="IPR008969">
    <property type="entry name" value="CarboxyPept-like_regulatory"/>
</dbReference>
<proteinExistence type="predicted"/>
<dbReference type="Pfam" id="PF13715">
    <property type="entry name" value="CarbopepD_reg_2"/>
    <property type="match status" value="1"/>
</dbReference>
<dbReference type="PROSITE" id="PS52016">
    <property type="entry name" value="TONB_DEPENDENT_REC_3"/>
    <property type="match status" value="1"/>
</dbReference>
<dbReference type="EMBL" id="SNRY01002312">
    <property type="protein sequence ID" value="KAA6325693.1"/>
    <property type="molecule type" value="Genomic_DNA"/>
</dbReference>
<feature type="domain" description="TonB-dependent receptor plug" evidence="1">
    <location>
        <begin position="124"/>
        <end position="229"/>
    </location>
</feature>
<dbReference type="FunFam" id="2.170.130.10:FF:000008">
    <property type="entry name" value="SusC/RagA family TonB-linked outer membrane protein"/>
    <property type="match status" value="1"/>
</dbReference>
<comment type="caution">
    <text evidence="2">The sequence shown here is derived from an EMBL/GenBank/DDBJ whole genome shotgun (WGS) entry which is preliminary data.</text>
</comment>
<accession>A0A5J4QZ39</accession>
<dbReference type="InterPro" id="IPR023996">
    <property type="entry name" value="TonB-dep_OMP_SusC/RagA"/>
</dbReference>
<keyword evidence="2" id="KW-0675">Receptor</keyword>
<dbReference type="AlphaFoldDB" id="A0A5J4QZ39"/>